<comment type="subcellular location">
    <subcellularLocation>
        <location evidence="1">Membrane</location>
        <topology evidence="1">Multi-pass membrane protein</topology>
    </subcellularLocation>
</comment>
<evidence type="ECO:0000256" key="5">
    <source>
        <dbReference type="SAM" id="MobiDB-lite"/>
    </source>
</evidence>
<evidence type="ECO:0000256" key="4">
    <source>
        <dbReference type="ARBA" id="ARBA00023136"/>
    </source>
</evidence>
<feature type="domain" description="MARVEL" evidence="7">
    <location>
        <begin position="21"/>
        <end position="150"/>
    </location>
</feature>
<keyword evidence="3 6" id="KW-1133">Transmembrane helix</keyword>
<evidence type="ECO:0000313" key="9">
    <source>
        <dbReference type="Proteomes" id="UP001303160"/>
    </source>
</evidence>
<name>A0AAN6XJY6_9PEZI</name>
<dbReference type="EMBL" id="MU863903">
    <property type="protein sequence ID" value="KAK4201825.1"/>
    <property type="molecule type" value="Genomic_DNA"/>
</dbReference>
<evidence type="ECO:0000259" key="7">
    <source>
        <dbReference type="Pfam" id="PF01284"/>
    </source>
</evidence>
<feature type="transmembrane region" description="Helical" evidence="6">
    <location>
        <begin position="51"/>
        <end position="73"/>
    </location>
</feature>
<evidence type="ECO:0000256" key="1">
    <source>
        <dbReference type="ARBA" id="ARBA00004141"/>
    </source>
</evidence>
<sequence length="254" mass="28298">MSAPLRKPGREHIPLLPKGFIVLRVLQLVVAVIVLGLAAYSINYWAADENILMLAVAIITIISSVYHLVAWFGAPDVYNYWAILGLDIVLVVLWLCAFAVLAARIAPLMKLMGGALYAWGTREDQAFWTGLAAASGMGGLEFVLHLVSLIIHSVQLHRHRKEGGHCQPGVPWGPKVTPGTVAVPQGQQQQQQQQPVYAAQPVQQVYQQQPVYHQQQPQQQVYQQQPAQGQQQQQVYVPQPQYPQHPQQPVVYQQ</sequence>
<organism evidence="8 9">
    <name type="scientific">Triangularia verruculosa</name>
    <dbReference type="NCBI Taxonomy" id="2587418"/>
    <lineage>
        <taxon>Eukaryota</taxon>
        <taxon>Fungi</taxon>
        <taxon>Dikarya</taxon>
        <taxon>Ascomycota</taxon>
        <taxon>Pezizomycotina</taxon>
        <taxon>Sordariomycetes</taxon>
        <taxon>Sordariomycetidae</taxon>
        <taxon>Sordariales</taxon>
        <taxon>Podosporaceae</taxon>
        <taxon>Triangularia</taxon>
    </lineage>
</organism>
<dbReference type="Pfam" id="PF01284">
    <property type="entry name" value="MARVEL"/>
    <property type="match status" value="1"/>
</dbReference>
<dbReference type="PANTHER" id="PTHR37451:SF4">
    <property type="entry name" value="MARVEL DOMAIN-CONTAINING PROTEIN"/>
    <property type="match status" value="1"/>
</dbReference>
<dbReference type="Proteomes" id="UP001303160">
    <property type="component" value="Unassembled WGS sequence"/>
</dbReference>
<keyword evidence="4 6" id="KW-0472">Membrane</keyword>
<evidence type="ECO:0000256" key="2">
    <source>
        <dbReference type="ARBA" id="ARBA00022692"/>
    </source>
</evidence>
<dbReference type="InterPro" id="IPR008253">
    <property type="entry name" value="Marvel"/>
</dbReference>
<gene>
    <name evidence="8" type="ORF">QBC40DRAFT_197618</name>
</gene>
<dbReference type="GO" id="GO:0016020">
    <property type="term" value="C:membrane"/>
    <property type="evidence" value="ECO:0007669"/>
    <property type="project" value="UniProtKB-SubCell"/>
</dbReference>
<feature type="transmembrane region" description="Helical" evidence="6">
    <location>
        <begin position="80"/>
        <end position="106"/>
    </location>
</feature>
<keyword evidence="9" id="KW-1185">Reference proteome</keyword>
<reference evidence="8" key="2">
    <citation type="submission" date="2023-05" db="EMBL/GenBank/DDBJ databases">
        <authorList>
            <consortium name="Lawrence Berkeley National Laboratory"/>
            <person name="Steindorff A."/>
            <person name="Hensen N."/>
            <person name="Bonometti L."/>
            <person name="Westerberg I."/>
            <person name="Brannstrom I.O."/>
            <person name="Guillou S."/>
            <person name="Cros-Aarteil S."/>
            <person name="Calhoun S."/>
            <person name="Haridas S."/>
            <person name="Kuo A."/>
            <person name="Mondo S."/>
            <person name="Pangilinan J."/>
            <person name="Riley R."/>
            <person name="Labutti K."/>
            <person name="Andreopoulos B."/>
            <person name="Lipzen A."/>
            <person name="Chen C."/>
            <person name="Yanf M."/>
            <person name="Daum C."/>
            <person name="Ng V."/>
            <person name="Clum A."/>
            <person name="Ohm R."/>
            <person name="Martin F."/>
            <person name="Silar P."/>
            <person name="Natvig D."/>
            <person name="Lalanne C."/>
            <person name="Gautier V."/>
            <person name="Ament-Velasquez S.L."/>
            <person name="Kruys A."/>
            <person name="Hutchinson M.I."/>
            <person name="Powell A.J."/>
            <person name="Barry K."/>
            <person name="Miller A.N."/>
            <person name="Grigoriev I.V."/>
            <person name="Debuchy R."/>
            <person name="Gladieux P."/>
            <person name="Thoren M.H."/>
            <person name="Johannesson H."/>
        </authorList>
    </citation>
    <scope>NUCLEOTIDE SEQUENCE</scope>
    <source>
        <strain evidence="8">CBS 315.58</strain>
    </source>
</reference>
<feature type="transmembrane region" description="Helical" evidence="6">
    <location>
        <begin position="21"/>
        <end position="45"/>
    </location>
</feature>
<comment type="caution">
    <text evidence="8">The sequence shown here is derived from an EMBL/GenBank/DDBJ whole genome shotgun (WGS) entry which is preliminary data.</text>
</comment>
<keyword evidence="2 6" id="KW-0812">Transmembrane</keyword>
<feature type="transmembrane region" description="Helical" evidence="6">
    <location>
        <begin position="126"/>
        <end position="151"/>
    </location>
</feature>
<dbReference type="AlphaFoldDB" id="A0AAN6XJY6"/>
<protein>
    <submittedName>
        <fullName evidence="8">Membrane-associating domain-containing protein</fullName>
    </submittedName>
</protein>
<reference evidence="8" key="1">
    <citation type="journal article" date="2023" name="Mol. Phylogenet. Evol.">
        <title>Genome-scale phylogeny and comparative genomics of the fungal order Sordariales.</title>
        <authorList>
            <person name="Hensen N."/>
            <person name="Bonometti L."/>
            <person name="Westerberg I."/>
            <person name="Brannstrom I.O."/>
            <person name="Guillou S."/>
            <person name="Cros-Aarteil S."/>
            <person name="Calhoun S."/>
            <person name="Haridas S."/>
            <person name="Kuo A."/>
            <person name="Mondo S."/>
            <person name="Pangilinan J."/>
            <person name="Riley R."/>
            <person name="LaButti K."/>
            <person name="Andreopoulos B."/>
            <person name="Lipzen A."/>
            <person name="Chen C."/>
            <person name="Yan M."/>
            <person name="Daum C."/>
            <person name="Ng V."/>
            <person name="Clum A."/>
            <person name="Steindorff A."/>
            <person name="Ohm R.A."/>
            <person name="Martin F."/>
            <person name="Silar P."/>
            <person name="Natvig D.O."/>
            <person name="Lalanne C."/>
            <person name="Gautier V."/>
            <person name="Ament-Velasquez S.L."/>
            <person name="Kruys A."/>
            <person name="Hutchinson M.I."/>
            <person name="Powell A.J."/>
            <person name="Barry K."/>
            <person name="Miller A.N."/>
            <person name="Grigoriev I.V."/>
            <person name="Debuchy R."/>
            <person name="Gladieux P."/>
            <person name="Hiltunen Thoren M."/>
            <person name="Johannesson H."/>
        </authorList>
    </citation>
    <scope>NUCLEOTIDE SEQUENCE</scope>
    <source>
        <strain evidence="8">CBS 315.58</strain>
    </source>
</reference>
<evidence type="ECO:0000256" key="6">
    <source>
        <dbReference type="SAM" id="Phobius"/>
    </source>
</evidence>
<dbReference type="PANTHER" id="PTHR37451">
    <property type="entry name" value="MARVEL DOMAIN"/>
    <property type="match status" value="1"/>
</dbReference>
<proteinExistence type="predicted"/>
<feature type="region of interest" description="Disordered" evidence="5">
    <location>
        <begin position="232"/>
        <end position="254"/>
    </location>
</feature>
<accession>A0AAN6XJY6</accession>
<evidence type="ECO:0000313" key="8">
    <source>
        <dbReference type="EMBL" id="KAK4201825.1"/>
    </source>
</evidence>
<evidence type="ECO:0000256" key="3">
    <source>
        <dbReference type="ARBA" id="ARBA00022989"/>
    </source>
</evidence>